<evidence type="ECO:0000313" key="1">
    <source>
        <dbReference type="EMBL" id="MDT0469114.1"/>
    </source>
</evidence>
<reference evidence="2" key="1">
    <citation type="submission" date="2023-07" db="EMBL/GenBank/DDBJ databases">
        <title>30 novel species of actinomycetes from the DSMZ collection.</title>
        <authorList>
            <person name="Nouioui I."/>
        </authorList>
    </citation>
    <scope>NUCLEOTIDE SEQUENCE [LARGE SCALE GENOMIC DNA]</scope>
    <source>
        <strain evidence="2">DSM 41699</strain>
    </source>
</reference>
<dbReference type="Proteomes" id="UP001183809">
    <property type="component" value="Unassembled WGS sequence"/>
</dbReference>
<gene>
    <name evidence="1" type="ORF">RM764_40150</name>
</gene>
<keyword evidence="2" id="KW-1185">Reference proteome</keyword>
<name>A0ABU2U7A4_9ACTN</name>
<proteinExistence type="predicted"/>
<comment type="caution">
    <text evidence="1">The sequence shown here is derived from an EMBL/GenBank/DDBJ whole genome shotgun (WGS) entry which is preliminary data.</text>
</comment>
<protein>
    <submittedName>
        <fullName evidence="1">Uncharacterized protein</fullName>
    </submittedName>
</protein>
<evidence type="ECO:0000313" key="2">
    <source>
        <dbReference type="Proteomes" id="UP001183809"/>
    </source>
</evidence>
<dbReference type="RefSeq" id="WP_311700554.1">
    <property type="nucleotide sequence ID" value="NZ_JAVREY010000094.1"/>
</dbReference>
<accession>A0ABU2U7A4</accession>
<dbReference type="EMBL" id="JAVREY010000094">
    <property type="protein sequence ID" value="MDT0469114.1"/>
    <property type="molecule type" value="Genomic_DNA"/>
</dbReference>
<organism evidence="1 2">
    <name type="scientific">Streptomyces gibsoniae</name>
    <dbReference type="NCBI Taxonomy" id="3075529"/>
    <lineage>
        <taxon>Bacteria</taxon>
        <taxon>Bacillati</taxon>
        <taxon>Actinomycetota</taxon>
        <taxon>Actinomycetes</taxon>
        <taxon>Kitasatosporales</taxon>
        <taxon>Streptomycetaceae</taxon>
        <taxon>Streptomyces</taxon>
    </lineage>
</organism>
<sequence length="40" mass="4568">MRLEVRGLRRAAVGIEHRPDIDAGIARIKEKARKRAEKNS</sequence>